<gene>
    <name evidence="6" type="ORF">DASB73_014960</name>
</gene>
<dbReference type="EMBL" id="BTGC01000003">
    <property type="protein sequence ID" value="GMM50538.1"/>
    <property type="molecule type" value="Genomic_DNA"/>
</dbReference>
<evidence type="ECO:0000313" key="6">
    <source>
        <dbReference type="EMBL" id="GMM50538.1"/>
    </source>
</evidence>
<organism evidence="6 7">
    <name type="scientific">Starmerella bacillaris</name>
    <name type="common">Yeast</name>
    <name type="synonym">Candida zemplinina</name>
    <dbReference type="NCBI Taxonomy" id="1247836"/>
    <lineage>
        <taxon>Eukaryota</taxon>
        <taxon>Fungi</taxon>
        <taxon>Dikarya</taxon>
        <taxon>Ascomycota</taxon>
        <taxon>Saccharomycotina</taxon>
        <taxon>Dipodascomycetes</taxon>
        <taxon>Dipodascales</taxon>
        <taxon>Trichomonascaceae</taxon>
        <taxon>Starmerella</taxon>
    </lineage>
</organism>
<dbReference type="InterPro" id="IPR004895">
    <property type="entry name" value="Prenylated_rab_accept_PRA1"/>
</dbReference>
<feature type="transmembrane region" description="Helical" evidence="5">
    <location>
        <begin position="91"/>
        <end position="114"/>
    </location>
</feature>
<reference evidence="6 7" key="1">
    <citation type="journal article" date="2023" name="Elife">
        <title>Identification of key yeast species and microbe-microbe interactions impacting larval growth of Drosophila in the wild.</title>
        <authorList>
            <person name="Mure A."/>
            <person name="Sugiura Y."/>
            <person name="Maeda R."/>
            <person name="Honda K."/>
            <person name="Sakurai N."/>
            <person name="Takahashi Y."/>
            <person name="Watada M."/>
            <person name="Katoh T."/>
            <person name="Gotoh A."/>
            <person name="Gotoh Y."/>
            <person name="Taniguchi I."/>
            <person name="Nakamura K."/>
            <person name="Hayashi T."/>
            <person name="Katayama T."/>
            <person name="Uemura T."/>
            <person name="Hattori Y."/>
        </authorList>
    </citation>
    <scope>NUCLEOTIDE SEQUENCE [LARGE SCALE GENOMIC DNA]</scope>
    <source>
        <strain evidence="6 7">SB-73</strain>
    </source>
</reference>
<keyword evidence="2 5" id="KW-0812">Transmembrane</keyword>
<proteinExistence type="inferred from homology"/>
<accession>A0AAV5RGH1</accession>
<feature type="transmembrane region" description="Helical" evidence="5">
    <location>
        <begin position="126"/>
        <end position="150"/>
    </location>
</feature>
<dbReference type="PANTHER" id="PTHR19317">
    <property type="entry name" value="PRENYLATED RAB ACCEPTOR 1-RELATED"/>
    <property type="match status" value="1"/>
</dbReference>
<evidence type="ECO:0000256" key="4">
    <source>
        <dbReference type="ARBA" id="ARBA00023136"/>
    </source>
</evidence>
<dbReference type="Pfam" id="PF03208">
    <property type="entry name" value="PRA1"/>
    <property type="match status" value="1"/>
</dbReference>
<sequence length="176" mass="18973">MEAVYSRISQLGLATTSSLSLENGTLAGFRSRISNLRGPRDFLDIHRMSKPTGIADLQSRVSFNLRYFGANYMLFLSALSVYALLTNLLLLFVLVIAVIGLLGINALQGADLVLPRGIIITQQSLYIALGVITVPLFLIASPLSTLFWLIGAGGVTVFGHAAIMEKPLESEFAETA</sequence>
<evidence type="ECO:0000313" key="7">
    <source>
        <dbReference type="Proteomes" id="UP001362899"/>
    </source>
</evidence>
<dbReference type="Proteomes" id="UP001362899">
    <property type="component" value="Unassembled WGS sequence"/>
</dbReference>
<evidence type="ECO:0000256" key="2">
    <source>
        <dbReference type="ARBA" id="ARBA00022692"/>
    </source>
</evidence>
<dbReference type="GO" id="GO:0016020">
    <property type="term" value="C:membrane"/>
    <property type="evidence" value="ECO:0007669"/>
    <property type="project" value="UniProtKB-SubCell"/>
</dbReference>
<comment type="subcellular location">
    <subcellularLocation>
        <location evidence="1 5">Membrane</location>
        <topology evidence="1 5">Multi-pass membrane protein</topology>
    </subcellularLocation>
</comment>
<comment type="caution">
    <text evidence="6">The sequence shown here is derived from an EMBL/GenBank/DDBJ whole genome shotgun (WGS) entry which is preliminary data.</text>
</comment>
<comment type="similarity">
    <text evidence="5">Belongs to the PRA1 family.</text>
</comment>
<dbReference type="GO" id="GO:0005794">
    <property type="term" value="C:Golgi apparatus"/>
    <property type="evidence" value="ECO:0007669"/>
    <property type="project" value="TreeGrafter"/>
</dbReference>
<keyword evidence="4 5" id="KW-0472">Membrane</keyword>
<dbReference type="PANTHER" id="PTHR19317:SF0">
    <property type="entry name" value="PRENYLATED RAB ACCEPTOR PROTEIN 1"/>
    <property type="match status" value="1"/>
</dbReference>
<dbReference type="AlphaFoldDB" id="A0AAV5RGH1"/>
<evidence type="ECO:0000256" key="1">
    <source>
        <dbReference type="ARBA" id="ARBA00004141"/>
    </source>
</evidence>
<name>A0AAV5RGH1_STABA</name>
<keyword evidence="7" id="KW-1185">Reference proteome</keyword>
<protein>
    <recommendedName>
        <fullName evidence="5">PRA1 family protein</fullName>
    </recommendedName>
</protein>
<evidence type="ECO:0000256" key="5">
    <source>
        <dbReference type="RuleBase" id="RU363107"/>
    </source>
</evidence>
<keyword evidence="3 5" id="KW-1133">Transmembrane helix</keyword>
<evidence type="ECO:0000256" key="3">
    <source>
        <dbReference type="ARBA" id="ARBA00022989"/>
    </source>
</evidence>